<dbReference type="AlphaFoldDB" id="A0AAV7CP28"/>
<protein>
    <recommendedName>
        <fullName evidence="6">AF4/FMR2 C-terminal homology domain-containing protein</fullName>
    </recommendedName>
</protein>
<dbReference type="PANTHER" id="PTHR10528">
    <property type="entry name" value="AF4/FMR2 FAMILY MEMBER"/>
    <property type="match status" value="1"/>
</dbReference>
<dbReference type="PANTHER" id="PTHR10528:SF16">
    <property type="entry name" value="AF4_FMR2 FAMILY MEMBER 3"/>
    <property type="match status" value="1"/>
</dbReference>
<dbReference type="InterPro" id="IPR043640">
    <property type="entry name" value="AF4/FMR2_CHD"/>
</dbReference>
<evidence type="ECO:0000313" key="7">
    <source>
        <dbReference type="EMBL" id="KAG8586858.1"/>
    </source>
</evidence>
<dbReference type="GO" id="GO:0010468">
    <property type="term" value="P:regulation of gene expression"/>
    <property type="evidence" value="ECO:0007669"/>
    <property type="project" value="InterPro"/>
</dbReference>
<gene>
    <name evidence="7" type="ORF">GDO81_005500</name>
</gene>
<comment type="similarity">
    <text evidence="2">Belongs to the AF4 family.</text>
</comment>
<sequence length="1081" mass="121104">MKDLLIERFNQSHLVGIPKIEAIGIPDENKEEHCPQNTTESHYSICHTVQIGITPVTNTLNNRATMDWQRVETEGQKSLGKANQRTIGSPNDFKYGQQKHKTEKNKGCLMSPTSSRNSSDHHVNILTCMMDKPLNRQVPKVDCSPEVDIPNKQKTCNTRRNSSHCLQNFPASIVSKLNPIQQKPTAYVRPMDGQEQTPNESPKLKLTNEMNTLFPLFRGLSRKANSDKVPSDKKDSFPELEEDYLHSSMGICSQNHGDLKVRSPVHSAAQISTLEDDLKLSSDEDDCIQPASQGQAIELQNDSGDVLKCASGVAIKGSSSSSSETDTSSESDSESESSSSESESSKPSPCTSPEPEHTTANKWQLDKWLNKVNPNKTSVLSQASSLNYGELNESEQSCENVSQIHQACLSHSDEKGPDRENQRDEELCTVIGNKGVKLQAPPPVACAATAVVDENTSRRTPVCQKPTKRTERASSGDNLNCHELHDHTISQGLLGRETSEQTKNRLTCNSRGLHRKESTSNRQPQFSTTNQKFRENIELSLQSSKHSTEIEPGSGPFYEDNSSFTLESNNRNKQCGRNNINQASPHSKQHYINRRTTSELTPELEEQFYTLVPFGRNDCTVKGSNDTKSLWVRIDLMLLSRIPQSVHQENFKMDSSREKIMTSSQSKCLLQATDNPLMKMRRKRKCESEGSLEMKKIPVEKEDSLFFPIQSNHRANSQSLELNSFEMSVSKTERCLSPLPFIPDEPKSKCTSEELSSTNKCQRSLLPTYASCNRHCQQEKPLCSRQKMQPSNSTSSVCIKNELKSHIWSSALNGHTDTKITKQLLDSTRPHNADYFMQEAKRMKHEADAMVDKFDKVLNYTEAALAFIECGNAMEHGPIESKSPYTMYSETVELIRYALRLKAHLSHSASTQEKKITALCYRCLALLYWRMFRLKRDHAVKYSKALIDYFKNSSKGPRVPSPWNASGKTTGTSSPMSPTPSPVSSQGSVSSCGATSSSSSIISIPQRIHQMAANHVSITNSILHSYDYWEIADNLAKENTEFFNELDSSMGPITLHSSMEHLVQYTRQGLSWIRHSSRLVS</sequence>
<reference evidence="7" key="1">
    <citation type="thesis" date="2020" institute="ProQuest LLC" country="789 East Eisenhower Parkway, Ann Arbor, MI, USA">
        <title>Comparative Genomics and Chromosome Evolution.</title>
        <authorList>
            <person name="Mudd A.B."/>
        </authorList>
    </citation>
    <scope>NUCLEOTIDE SEQUENCE</scope>
    <source>
        <strain evidence="7">237g6f4</strain>
        <tissue evidence="7">Blood</tissue>
    </source>
</reference>
<evidence type="ECO:0000256" key="2">
    <source>
        <dbReference type="ARBA" id="ARBA00007354"/>
    </source>
</evidence>
<evidence type="ECO:0000256" key="5">
    <source>
        <dbReference type="SAM" id="MobiDB-lite"/>
    </source>
</evidence>
<feature type="region of interest" description="Disordered" evidence="5">
    <location>
        <begin position="954"/>
        <end position="992"/>
    </location>
</feature>
<feature type="compositionally biased region" description="Low complexity" evidence="5">
    <location>
        <begin position="336"/>
        <end position="353"/>
    </location>
</feature>
<evidence type="ECO:0000256" key="4">
    <source>
        <dbReference type="ARBA" id="ARBA00023242"/>
    </source>
</evidence>
<feature type="compositionally biased region" description="Low complexity" evidence="5">
    <location>
        <begin position="966"/>
        <end position="992"/>
    </location>
</feature>
<feature type="domain" description="AF4/FMR2 C-terminal homology" evidence="6">
    <location>
        <begin position="819"/>
        <end position="1078"/>
    </location>
</feature>
<feature type="region of interest" description="Disordered" evidence="5">
    <location>
        <begin position="460"/>
        <end position="593"/>
    </location>
</feature>
<dbReference type="Pfam" id="PF18876">
    <property type="entry name" value="AFF4_CHD"/>
    <property type="match status" value="1"/>
</dbReference>
<evidence type="ECO:0000256" key="1">
    <source>
        <dbReference type="ARBA" id="ARBA00004123"/>
    </source>
</evidence>
<organism evidence="7 8">
    <name type="scientific">Engystomops pustulosus</name>
    <name type="common">Tungara frog</name>
    <name type="synonym">Physalaemus pustulosus</name>
    <dbReference type="NCBI Taxonomy" id="76066"/>
    <lineage>
        <taxon>Eukaryota</taxon>
        <taxon>Metazoa</taxon>
        <taxon>Chordata</taxon>
        <taxon>Craniata</taxon>
        <taxon>Vertebrata</taxon>
        <taxon>Euteleostomi</taxon>
        <taxon>Amphibia</taxon>
        <taxon>Batrachia</taxon>
        <taxon>Anura</taxon>
        <taxon>Neobatrachia</taxon>
        <taxon>Hyloidea</taxon>
        <taxon>Leptodactylidae</taxon>
        <taxon>Leiuperinae</taxon>
        <taxon>Engystomops</taxon>
    </lineage>
</organism>
<feature type="region of interest" description="Disordered" evidence="5">
    <location>
        <begin position="315"/>
        <end position="359"/>
    </location>
</feature>
<evidence type="ECO:0000259" key="6">
    <source>
        <dbReference type="Pfam" id="PF18876"/>
    </source>
</evidence>
<dbReference type="Proteomes" id="UP000824782">
    <property type="component" value="Unassembled WGS sequence"/>
</dbReference>
<evidence type="ECO:0000256" key="3">
    <source>
        <dbReference type="ARBA" id="ARBA00022553"/>
    </source>
</evidence>
<accession>A0AAV7CP28</accession>
<keyword evidence="4" id="KW-0539">Nucleus</keyword>
<keyword evidence="3" id="KW-0597">Phosphoprotein</keyword>
<feature type="compositionally biased region" description="Polar residues" evidence="5">
    <location>
        <begin position="520"/>
        <end position="531"/>
    </location>
</feature>
<dbReference type="InterPro" id="IPR043639">
    <property type="entry name" value="AF4_int"/>
</dbReference>
<feature type="compositionally biased region" description="Polar residues" evidence="5">
    <location>
        <begin position="560"/>
        <end position="586"/>
    </location>
</feature>
<dbReference type="EMBL" id="WNYA01000002">
    <property type="protein sequence ID" value="KAG8586858.1"/>
    <property type="molecule type" value="Genomic_DNA"/>
</dbReference>
<feature type="compositionally biased region" description="Basic and acidic residues" evidence="5">
    <location>
        <begin position="468"/>
        <end position="488"/>
    </location>
</feature>
<dbReference type="InterPro" id="IPR007797">
    <property type="entry name" value="AF4/FMR2"/>
</dbReference>
<keyword evidence="8" id="KW-1185">Reference proteome</keyword>
<dbReference type="GO" id="GO:0032783">
    <property type="term" value="C:super elongation complex"/>
    <property type="evidence" value="ECO:0007669"/>
    <property type="project" value="TreeGrafter"/>
</dbReference>
<feature type="region of interest" description="Disordered" evidence="5">
    <location>
        <begin position="75"/>
        <end position="120"/>
    </location>
</feature>
<dbReference type="Pfam" id="PF18875">
    <property type="entry name" value="AF4_int"/>
    <property type="match status" value="1"/>
</dbReference>
<evidence type="ECO:0000313" key="8">
    <source>
        <dbReference type="Proteomes" id="UP000824782"/>
    </source>
</evidence>
<comment type="subcellular location">
    <subcellularLocation>
        <location evidence="1">Nucleus</location>
    </subcellularLocation>
</comment>
<comment type="caution">
    <text evidence="7">The sequence shown here is derived from an EMBL/GenBank/DDBJ whole genome shotgun (WGS) entry which is preliminary data.</text>
</comment>
<name>A0AAV7CP28_ENGPU</name>
<proteinExistence type="inferred from homology"/>
<dbReference type="Pfam" id="PF05110">
    <property type="entry name" value="AF-4"/>
    <property type="match status" value="2"/>
</dbReference>